<organism evidence="1">
    <name type="scientific">marine sediment metagenome</name>
    <dbReference type="NCBI Taxonomy" id="412755"/>
    <lineage>
        <taxon>unclassified sequences</taxon>
        <taxon>metagenomes</taxon>
        <taxon>ecological metagenomes</taxon>
    </lineage>
</organism>
<accession>A0A0F9L5D3</accession>
<dbReference type="AlphaFoldDB" id="A0A0F9L5D3"/>
<evidence type="ECO:0000313" key="1">
    <source>
        <dbReference type="EMBL" id="KKM52181.1"/>
    </source>
</evidence>
<proteinExistence type="predicted"/>
<protein>
    <submittedName>
        <fullName evidence="1">Uncharacterized protein</fullName>
    </submittedName>
</protein>
<sequence>MSGYQDNFSRSNNAESAESRNCFPASRLAKMLGVKTGAIQAVLTPAEWHHTSSRYNATDYYDGALLLVMAGAIRPGAQFFDADPADIDAVNDQLAKLRAWKPPAKNERTWTVCTVRWLEWGGTRKRPTATEETAVNCTVTWKGGKMCTITPPTGQPFRKGTATRGFEVRDASGKRVVF</sequence>
<gene>
    <name evidence="1" type="ORF">LCGC14_1555110</name>
</gene>
<dbReference type="EMBL" id="LAZR01011939">
    <property type="protein sequence ID" value="KKM52181.1"/>
    <property type="molecule type" value="Genomic_DNA"/>
</dbReference>
<comment type="caution">
    <text evidence="1">The sequence shown here is derived from an EMBL/GenBank/DDBJ whole genome shotgun (WGS) entry which is preliminary data.</text>
</comment>
<name>A0A0F9L5D3_9ZZZZ</name>
<reference evidence="1" key="1">
    <citation type="journal article" date="2015" name="Nature">
        <title>Complex archaea that bridge the gap between prokaryotes and eukaryotes.</title>
        <authorList>
            <person name="Spang A."/>
            <person name="Saw J.H."/>
            <person name="Jorgensen S.L."/>
            <person name="Zaremba-Niedzwiedzka K."/>
            <person name="Martijn J."/>
            <person name="Lind A.E."/>
            <person name="van Eijk R."/>
            <person name="Schleper C."/>
            <person name="Guy L."/>
            <person name="Ettema T.J."/>
        </authorList>
    </citation>
    <scope>NUCLEOTIDE SEQUENCE</scope>
</reference>